<sequence>MTITTDLGGISGSSIDDIVTRAGSTVSAAIKAYL</sequence>
<accession>A0A1I5I5Z3</accession>
<evidence type="ECO:0000313" key="1">
    <source>
        <dbReference type="EMBL" id="SFO55983.1"/>
    </source>
</evidence>
<organism evidence="1 2">
    <name type="scientific">Actinomadura madurae</name>
    <dbReference type="NCBI Taxonomy" id="1993"/>
    <lineage>
        <taxon>Bacteria</taxon>
        <taxon>Bacillati</taxon>
        <taxon>Actinomycetota</taxon>
        <taxon>Actinomycetes</taxon>
        <taxon>Streptosporangiales</taxon>
        <taxon>Thermomonosporaceae</taxon>
        <taxon>Actinomadura</taxon>
    </lineage>
</organism>
<dbReference type="InParanoid" id="A0A1I5I5Z3"/>
<dbReference type="Proteomes" id="UP000183413">
    <property type="component" value="Unassembled WGS sequence"/>
</dbReference>
<dbReference type="AlphaFoldDB" id="A0A1I5I5Z3"/>
<reference evidence="1 2" key="1">
    <citation type="submission" date="2016-10" db="EMBL/GenBank/DDBJ databases">
        <authorList>
            <person name="de Groot N.N."/>
        </authorList>
    </citation>
    <scope>NUCLEOTIDE SEQUENCE [LARGE SCALE GENOMIC DNA]</scope>
    <source>
        <strain evidence="1 2">DSM 43067</strain>
    </source>
</reference>
<proteinExistence type="predicted"/>
<dbReference type="EMBL" id="FOVH01000007">
    <property type="protein sequence ID" value="SFO55983.1"/>
    <property type="molecule type" value="Genomic_DNA"/>
</dbReference>
<keyword evidence="2" id="KW-1185">Reference proteome</keyword>
<name>A0A1I5I5Z3_9ACTN</name>
<protein>
    <submittedName>
        <fullName evidence="1">Uncharacterized protein</fullName>
    </submittedName>
</protein>
<gene>
    <name evidence="1" type="ORF">SAMN04489713_107149</name>
</gene>
<evidence type="ECO:0000313" key="2">
    <source>
        <dbReference type="Proteomes" id="UP000183413"/>
    </source>
</evidence>